<keyword evidence="4" id="KW-0963">Cytoplasm</keyword>
<organism evidence="5 6">
    <name type="scientific">Alectoria fallacina</name>
    <dbReference type="NCBI Taxonomy" id="1903189"/>
    <lineage>
        <taxon>Eukaryota</taxon>
        <taxon>Fungi</taxon>
        <taxon>Dikarya</taxon>
        <taxon>Ascomycota</taxon>
        <taxon>Pezizomycotina</taxon>
        <taxon>Lecanoromycetes</taxon>
        <taxon>OSLEUM clade</taxon>
        <taxon>Lecanoromycetidae</taxon>
        <taxon>Lecanorales</taxon>
        <taxon>Lecanorineae</taxon>
        <taxon>Parmeliaceae</taxon>
        <taxon>Alectoria</taxon>
    </lineage>
</organism>
<sequence length="391" mass="42739">MVLQAMKYSRGKLEILDQLRLPHEEVFIDIRTVQDAWDAIHSMQVRGAPAIAIVAALSVAVCLSRCNRNGAWHERLEPDMTGSCLIIHSLRFLLTSRPTAVNLGDAVKKLEKVVDAAKVKAGATDFDINEAYIQAAEQMLIDDVQDNENIGRFGADWILRHSNLIPPVGKISVITHCNTGSLATAGYGTALGIVRSLHARNFLKRVYYTETRPYNQGSRLTGYEFLYDKIPATLITDSMVGALLGLKRESENISCIIVGADRVAANGDTANKIGTYGLANLASFHSVKFIVAAPRTTIDLSTASGAGIPIEERPPTEVTTMKGRPVKKLEDGSLEVEGDVQEIAIAADLTGAWNPAFDVTCYKLIDCIVTEKGVIERRENGEFHLDDIFQT</sequence>
<comment type="subcellular location">
    <subcellularLocation>
        <location evidence="4">Cytoplasm</location>
    </subcellularLocation>
    <subcellularLocation>
        <location evidence="4">Nucleus</location>
    </subcellularLocation>
</comment>
<proteinExistence type="inferred from homology"/>
<evidence type="ECO:0000256" key="1">
    <source>
        <dbReference type="ARBA" id="ARBA00022605"/>
    </source>
</evidence>
<comment type="pathway">
    <text evidence="4">Amino-acid biosynthesis; L-methionine biosynthesis via salvage pathway; L-methionine from S-methyl-5-thio-alpha-D-ribose 1-phosphate: step 1/6.</text>
</comment>
<evidence type="ECO:0000313" key="5">
    <source>
        <dbReference type="EMBL" id="CAF9904346.1"/>
    </source>
</evidence>
<comment type="caution">
    <text evidence="5">The sequence shown here is derived from an EMBL/GenBank/DDBJ whole genome shotgun (WGS) entry which is preliminary data.</text>
</comment>
<gene>
    <name evidence="4 5" type="primary">MRI1</name>
    <name evidence="5" type="ORF">ALECFALPRED_007519</name>
</gene>
<dbReference type="Gene3D" id="3.40.50.10470">
    <property type="entry name" value="Translation initiation factor eif-2b, domain 2"/>
    <property type="match status" value="1"/>
</dbReference>
<dbReference type="PANTHER" id="PTHR43475">
    <property type="entry name" value="METHYLTHIORIBOSE-1-PHOSPHATE ISOMERASE"/>
    <property type="match status" value="1"/>
</dbReference>
<dbReference type="NCBIfam" id="TIGR00512">
    <property type="entry name" value="salvage_mtnA"/>
    <property type="match status" value="1"/>
</dbReference>
<evidence type="ECO:0000313" key="6">
    <source>
        <dbReference type="Proteomes" id="UP000664203"/>
    </source>
</evidence>
<dbReference type="NCBIfam" id="TIGR00524">
    <property type="entry name" value="eIF-2B_rel"/>
    <property type="match status" value="1"/>
</dbReference>
<accession>A0A8H3EC51</accession>
<evidence type="ECO:0000256" key="3">
    <source>
        <dbReference type="ARBA" id="ARBA00023235"/>
    </source>
</evidence>
<keyword evidence="6" id="KW-1185">Reference proteome</keyword>
<dbReference type="InterPro" id="IPR027363">
    <property type="entry name" value="M1Pi_N"/>
</dbReference>
<reference evidence="5" key="1">
    <citation type="submission" date="2021-03" db="EMBL/GenBank/DDBJ databases">
        <authorList>
            <person name="Tagirdzhanova G."/>
        </authorList>
    </citation>
    <scope>NUCLEOTIDE SEQUENCE</scope>
</reference>
<keyword evidence="1 4" id="KW-0028">Amino-acid biosynthesis</keyword>
<evidence type="ECO:0000256" key="4">
    <source>
        <dbReference type="HAMAP-Rule" id="MF_03119"/>
    </source>
</evidence>
<dbReference type="Gene3D" id="1.20.120.420">
    <property type="entry name" value="translation initiation factor eif-2b, domain 1"/>
    <property type="match status" value="1"/>
</dbReference>
<dbReference type="GO" id="GO:0005634">
    <property type="term" value="C:nucleus"/>
    <property type="evidence" value="ECO:0007669"/>
    <property type="project" value="UniProtKB-SubCell"/>
</dbReference>
<evidence type="ECO:0000256" key="2">
    <source>
        <dbReference type="ARBA" id="ARBA00023167"/>
    </source>
</evidence>
<keyword evidence="3 4" id="KW-0413">Isomerase</keyword>
<dbReference type="UniPathway" id="UPA00904">
    <property type="reaction ID" value="UER00874"/>
</dbReference>
<dbReference type="InterPro" id="IPR000649">
    <property type="entry name" value="IF-2B-related"/>
</dbReference>
<dbReference type="GO" id="GO:0046523">
    <property type="term" value="F:S-methyl-5-thioribose-1-phosphate isomerase activity"/>
    <property type="evidence" value="ECO:0007669"/>
    <property type="project" value="UniProtKB-UniRule"/>
</dbReference>
<dbReference type="InterPro" id="IPR005251">
    <property type="entry name" value="IF-M1Pi"/>
</dbReference>
<dbReference type="GO" id="GO:0019509">
    <property type="term" value="P:L-methionine salvage from methylthioadenosine"/>
    <property type="evidence" value="ECO:0007669"/>
    <property type="project" value="UniProtKB-UniRule"/>
</dbReference>
<keyword evidence="4" id="KW-0539">Nucleus</keyword>
<dbReference type="FunFam" id="1.20.120.420:FF:000003">
    <property type="entry name" value="Methylthioribose-1-phosphate isomerase"/>
    <property type="match status" value="1"/>
</dbReference>
<dbReference type="SUPFAM" id="SSF100950">
    <property type="entry name" value="NagB/RpiA/CoA transferase-like"/>
    <property type="match status" value="1"/>
</dbReference>
<protein>
    <recommendedName>
        <fullName evidence="4">Methylthioribose-1-phosphate isomerase</fullName>
        <shortName evidence="4">M1Pi</shortName>
        <shortName evidence="4">MTR-1-P isomerase</shortName>
        <ecNumber evidence="4">5.3.1.23</ecNumber>
    </recommendedName>
    <alternativeName>
        <fullName evidence="4">S-methyl-5-thioribose-1-phosphate isomerase</fullName>
    </alternativeName>
    <alternativeName>
        <fullName evidence="4">Translation initiation factor eIF-2B subunit alpha/beta/delta-like protein</fullName>
    </alternativeName>
</protein>
<dbReference type="HAMAP" id="MF_01678">
    <property type="entry name" value="Salvage_MtnA"/>
    <property type="match status" value="1"/>
</dbReference>
<dbReference type="InterPro" id="IPR011559">
    <property type="entry name" value="Initiation_fac_2B_a/b/d"/>
</dbReference>
<dbReference type="AlphaFoldDB" id="A0A8H3EC51"/>
<comment type="catalytic activity">
    <reaction evidence="4">
        <text>5-(methylsulfanyl)-alpha-D-ribose 1-phosphate = 5-(methylsulfanyl)-D-ribulose 1-phosphate</text>
        <dbReference type="Rhea" id="RHEA:19989"/>
        <dbReference type="ChEBI" id="CHEBI:58533"/>
        <dbReference type="ChEBI" id="CHEBI:58548"/>
        <dbReference type="EC" id="5.3.1.23"/>
    </reaction>
</comment>
<comment type="similarity">
    <text evidence="4">Belongs to the eIF-2B alpha/beta/delta subunits family. MtnA subfamily.</text>
</comment>
<feature type="active site" description="Proton donor" evidence="4">
    <location>
        <position position="261"/>
    </location>
</feature>
<keyword evidence="2 4" id="KW-0486">Methionine biosynthesis</keyword>
<dbReference type="InterPro" id="IPR037171">
    <property type="entry name" value="NagB/RpiA_transferase-like"/>
</dbReference>
<dbReference type="NCBIfam" id="NF004326">
    <property type="entry name" value="PRK05720.1"/>
    <property type="match status" value="1"/>
</dbReference>
<dbReference type="EMBL" id="CAJPDR010000005">
    <property type="protein sequence ID" value="CAF9904346.1"/>
    <property type="molecule type" value="Genomic_DNA"/>
</dbReference>
<feature type="site" description="Transition state stabilizer" evidence="4">
    <location>
        <position position="177"/>
    </location>
</feature>
<dbReference type="InterPro" id="IPR042529">
    <property type="entry name" value="IF_2B-like_C"/>
</dbReference>
<comment type="function">
    <text evidence="4">Catalyzes the interconversion of methylthioribose-1-phosphate (MTR-1-P) into methylthioribulose-1-phosphate (MTRu-1-P).</text>
</comment>
<dbReference type="Pfam" id="PF01008">
    <property type="entry name" value="IF-2B"/>
    <property type="match status" value="1"/>
</dbReference>
<dbReference type="Proteomes" id="UP000664203">
    <property type="component" value="Unassembled WGS sequence"/>
</dbReference>
<dbReference type="FunFam" id="3.40.50.10470:FF:000006">
    <property type="entry name" value="Methylthioribose-1-phosphate isomerase"/>
    <property type="match status" value="1"/>
</dbReference>
<dbReference type="EC" id="5.3.1.23" evidence="4"/>
<dbReference type="GO" id="GO:0005737">
    <property type="term" value="C:cytoplasm"/>
    <property type="evidence" value="ECO:0007669"/>
    <property type="project" value="UniProtKB-SubCell"/>
</dbReference>
<dbReference type="OrthoDB" id="2461at2759"/>
<name>A0A8H3EC51_9LECA</name>
<dbReference type="PANTHER" id="PTHR43475:SF1">
    <property type="entry name" value="METHYLTHIORIBOSE-1-PHOSPHATE ISOMERASE"/>
    <property type="match status" value="1"/>
</dbReference>